<dbReference type="PANTHER" id="PTHR33928:SF2">
    <property type="entry name" value="PECTATE LYASE SUPERFAMILY PROTEIN DOMAIN-CONTAINING PROTEIN-RELATED"/>
    <property type="match status" value="1"/>
</dbReference>
<proteinExistence type="predicted"/>
<keyword evidence="3" id="KW-0378">Hydrolase</keyword>
<dbReference type="InterPro" id="IPR024535">
    <property type="entry name" value="RHGA/B-epi-like_pectate_lyase"/>
</dbReference>
<dbReference type="InterPro" id="IPR012334">
    <property type="entry name" value="Pectin_lyas_fold"/>
</dbReference>
<organism evidence="3 4">
    <name type="scientific">Teratosphaeria destructans</name>
    <dbReference type="NCBI Taxonomy" id="418781"/>
    <lineage>
        <taxon>Eukaryota</taxon>
        <taxon>Fungi</taxon>
        <taxon>Dikarya</taxon>
        <taxon>Ascomycota</taxon>
        <taxon>Pezizomycotina</taxon>
        <taxon>Dothideomycetes</taxon>
        <taxon>Dothideomycetidae</taxon>
        <taxon>Mycosphaerellales</taxon>
        <taxon>Teratosphaeriaceae</taxon>
        <taxon>Teratosphaeria</taxon>
    </lineage>
</organism>
<reference evidence="3 4" key="2">
    <citation type="journal article" date="2021" name="Curr. Genet.">
        <title>Genetic response to nitrogen starvation in the aggressive Eucalyptus foliar pathogen Teratosphaeria destructans.</title>
        <authorList>
            <person name="Havenga M."/>
            <person name="Wingfield B.D."/>
            <person name="Wingfield M.J."/>
            <person name="Dreyer L.L."/>
            <person name="Roets F."/>
            <person name="Aylward J."/>
        </authorList>
    </citation>
    <scope>NUCLEOTIDE SEQUENCE [LARGE SCALE GENOMIC DNA]</scope>
    <source>
        <strain evidence="3">CMW44962</strain>
    </source>
</reference>
<dbReference type="EMBL" id="RIBY02000014">
    <property type="protein sequence ID" value="KAH9845616.1"/>
    <property type="molecule type" value="Genomic_DNA"/>
</dbReference>
<evidence type="ECO:0000313" key="4">
    <source>
        <dbReference type="Proteomes" id="UP001138500"/>
    </source>
</evidence>
<dbReference type="InterPro" id="IPR011050">
    <property type="entry name" value="Pectin_lyase_fold/virulence"/>
</dbReference>
<dbReference type="CDD" id="cd23668">
    <property type="entry name" value="GH55_beta13glucanase-like"/>
    <property type="match status" value="1"/>
</dbReference>
<evidence type="ECO:0000313" key="3">
    <source>
        <dbReference type="EMBL" id="KAH9845616.1"/>
    </source>
</evidence>
<accession>A0A9W7W7N2</accession>
<feature type="region of interest" description="Disordered" evidence="1">
    <location>
        <begin position="1358"/>
        <end position="1410"/>
    </location>
</feature>
<dbReference type="PANTHER" id="PTHR33928">
    <property type="entry name" value="POLYGALACTURONASE QRT3"/>
    <property type="match status" value="1"/>
</dbReference>
<dbReference type="OrthoDB" id="1046782at2759"/>
<keyword evidence="4" id="KW-1185">Reference proteome</keyword>
<dbReference type="GO" id="GO:0004650">
    <property type="term" value="F:polygalacturonase activity"/>
    <property type="evidence" value="ECO:0007669"/>
    <property type="project" value="InterPro"/>
</dbReference>
<gene>
    <name evidence="3" type="ORF">Tdes44962_MAKER06451</name>
</gene>
<comment type="caution">
    <text evidence="3">The sequence shown here is derived from an EMBL/GenBank/DDBJ whole genome shotgun (WGS) entry which is preliminary data.</text>
</comment>
<feature type="domain" description="Rhamnogalacturonase A/B/Epimerase-like pectate lyase" evidence="2">
    <location>
        <begin position="443"/>
        <end position="661"/>
    </location>
</feature>
<protein>
    <submittedName>
        <fullName evidence="3">Glycoside hydrolase family 55 protein</fullName>
    </submittedName>
</protein>
<dbReference type="SUPFAM" id="SSF51126">
    <property type="entry name" value="Pectin lyase-like"/>
    <property type="match status" value="2"/>
</dbReference>
<feature type="domain" description="Rhamnogalacturonase A/B/Epimerase-like pectate lyase" evidence="2">
    <location>
        <begin position="791"/>
        <end position="855"/>
    </location>
</feature>
<dbReference type="FunFam" id="2.160.20.10:FF:000043">
    <property type="entry name" value="Exo-beta-1,3-glucanase, putative"/>
    <property type="match status" value="1"/>
</dbReference>
<feature type="region of interest" description="Disordered" evidence="1">
    <location>
        <begin position="311"/>
        <end position="331"/>
    </location>
</feature>
<evidence type="ECO:0000256" key="1">
    <source>
        <dbReference type="SAM" id="MobiDB-lite"/>
    </source>
</evidence>
<name>A0A9W7W7N2_9PEZI</name>
<reference evidence="3 4" key="1">
    <citation type="journal article" date="2018" name="IMA Fungus">
        <title>IMA Genome-F 10: Nine draft genome sequences of Claviceps purpurea s.lat., including C. arundinis, C. humidiphila, and C. cf. spartinae, pseudomolecules for the pitch canker pathogen Fusarium circinatum, draft genome of Davidsoniella eucalypti, Grosmannia galeiformis, Quambalaria eucalypti, and Teratosphaeria destructans.</title>
        <authorList>
            <person name="Wingfield B.D."/>
            <person name="Liu M."/>
            <person name="Nguyen H.D."/>
            <person name="Lane F.A."/>
            <person name="Morgan S.W."/>
            <person name="De Vos L."/>
            <person name="Wilken P.M."/>
            <person name="Duong T.A."/>
            <person name="Aylward J."/>
            <person name="Coetzee M.P."/>
            <person name="Dadej K."/>
            <person name="De Beer Z.W."/>
            <person name="Findlay W."/>
            <person name="Havenga M."/>
            <person name="Kolarik M."/>
            <person name="Menzies J.G."/>
            <person name="Naidoo K."/>
            <person name="Pochopski O."/>
            <person name="Shoukouhi P."/>
            <person name="Santana Q.C."/>
            <person name="Seifert K.A."/>
            <person name="Soal N."/>
            <person name="Steenkamp E.T."/>
            <person name="Tatham C.T."/>
            <person name="van der Nest M.A."/>
            <person name="Wingfield M.J."/>
        </authorList>
    </citation>
    <scope>NUCLEOTIDE SEQUENCE [LARGE SCALE GENOMIC DNA]</scope>
    <source>
        <strain evidence="3">CMW44962</strain>
    </source>
</reference>
<dbReference type="Pfam" id="PF12708">
    <property type="entry name" value="Pect-lyase_RHGA_epim"/>
    <property type="match status" value="2"/>
</dbReference>
<sequence>MRDICKNAYNFQHFSRGQNLHPRSGLGNDVFGYDFNGRGGRRDARRDKSCPDNWKDSHRCPEADQRAIMRQDGQWFTNALEPDTTINQIMDLPSDPVQYSGLRYTCDEFPPATWVEGGAGENNDSFAETRCAAFRCMAGYKGEQNWQALAHSGLRRELFRLVKQRNAVNSEFSFYRARTGVVLFKFAMSNSPDGVAARVLTYTEDANGAADVLASDRTITQAKRNGIGNSESSRAPRGLWDLTWEKIRARVDEGYGSAHIILANGSAATSSARSGSAMPHMGSMDDICLDERTCDGDEIARKPEAVAKRHLPRPGLRSVPQASSRPLLEQATTEDLREAYNIIDDAVAEASRRNAARLAQPLPNRHQVTHADNSTKTKFMPLLRITDKIANAAALDAEAHAARHDAAGNLTRRQSSKSGDFWMEHLARKGTVPWGDDPDYVVFRNVRDYGAVGDGKTDDTKAIKAAMNQGNRCGEKCNGSTTKNAIVYFPPGDYMISSTIPMPFGTQVIGDANTRPTLTAAPRFVGLGVLSNDEYTGGVGGAEEWFTNTANFYRQIRNIVIDITPAGPNISCLHYQVAQATSLQNVKLIAQGDQIGMFAENGSGGQISDVTFVGGIGFYGGAQQFTAQRLTFIGCSTAVHLLWDWAWVWKSINMTNVGVGFRLVPENGSGNVGSLSVIDSSFSSVGTAIMIVPASSAIGSGSTGLLLENVKLSSVEAAVADTAGKVYLDGSVHNVNEWAWGPVYTKSTTDRSFANGEQIGNYQRSSTLVDSGGAYFERQKPQYEDRSVGDFVHVKDMGVKGDGSTDDTAALQAALYASLGKVLFVDAGTYLLTSTVIVPPGAKIVGETWSQLVATGSYFADASNPKVLLQVGTKGSLGDVEMQDLIFTTLGATAGAILVEWNIQAQTPGSAGLWDCHARIGGATGTKLTPAECPSSKSGIDGGCNAGSLMMHLTPGASGYFENMWLWAADHMIECVVLLRSITQSPCADISCLSDPNLSDPANNMEQCSIYVARGFLIESTHPTWLYATASEHSIFYQYNFHGASNVFAGLLQTESPYFQPTPPPPEPFAAVVGGFVGDPDYTCAAGDETNGCDEAWSVIITESEGIVIAGAGIYSWFSTYSQTCVDNQQCQKTLVQLNNNYGNVRLLNLVTIGAKNMVVMNGNTISAADNINVKSHPFFSQLTILDVSGNGTKLGDLVWVDPSIWAMDTPSITCVPPCHVKLPPWTGATSTVDYPLMTVSNGTWTSTVTIAPLTISEWVLQVATVASVSGKLERRLLPEITPTLATTPYWPAITFVGNDGVPTTTAPSVPFPTPPPDVLPQRDVQPIAGVVNQPTVPECDYFDFLCIQKPWLWGDNITSPDSDPGDDPDEHSGEDATTCPVKSKTSTTTEPASAPTPSPMEQGDPMLNKVNCYNSGETTENERMQNAASSFCGQIKNAKLVAGYFYSSDFRFPYNGGAGIVDITISLEINDKCDWTWNENECKKYLSVPTDSCNCGGENGKQGGVVSNNCYTWRIDPNRSLS</sequence>
<feature type="compositionally biased region" description="Low complexity" evidence="1">
    <location>
        <begin position="1383"/>
        <end position="1396"/>
    </location>
</feature>
<evidence type="ECO:0000259" key="2">
    <source>
        <dbReference type="Pfam" id="PF12708"/>
    </source>
</evidence>
<dbReference type="InterPro" id="IPR039279">
    <property type="entry name" value="QRT3-like"/>
</dbReference>
<dbReference type="Gene3D" id="2.160.20.10">
    <property type="entry name" value="Single-stranded right-handed beta-helix, Pectin lyase-like"/>
    <property type="match status" value="2"/>
</dbReference>
<dbReference type="Proteomes" id="UP001138500">
    <property type="component" value="Unassembled WGS sequence"/>
</dbReference>